<reference evidence="1 2" key="1">
    <citation type="journal article" date="2023" name="Life. Sci Alliance">
        <title>Evolutionary insights into 3D genome organization and epigenetic landscape of Vigna mungo.</title>
        <authorList>
            <person name="Junaid A."/>
            <person name="Singh B."/>
            <person name="Bhatia S."/>
        </authorList>
    </citation>
    <scope>NUCLEOTIDE SEQUENCE [LARGE SCALE GENOMIC DNA]</scope>
    <source>
        <strain evidence="1">Urdbean</strain>
    </source>
</reference>
<evidence type="ECO:0000313" key="1">
    <source>
        <dbReference type="EMBL" id="WVZ14595.1"/>
    </source>
</evidence>
<dbReference type="GO" id="GO:0003924">
    <property type="term" value="F:GTPase activity"/>
    <property type="evidence" value="ECO:0007669"/>
    <property type="project" value="TreeGrafter"/>
</dbReference>
<sequence length="363" mass="39081">MNVGLYFELDVNVFVELCRFIVIGYKFCKLQIVCIVQCPSVITEGQNLSVTVSDNGFPTEYGLSAFGNVSVKLNTEGFCPSFNAAIRRCEFGGVDVDGGSLLGGALPFLTLCSEWFVGLKREVVALRWYEAVAVADAVGFAVVAGLRVGPCECWDSGGGCWGLADVGLVTWFEIGPWMLLSKMSKQRRRQREDVCCGISLESCSGASVGSGPIGEKVVVGVGLEVKLGFQTTKGIWMARCNSIEPCTLVMDLEGTDGRELQQLVSGRRLDVEPVFGLQVFGAVLVLLEQPKARCNRNSGITEGFCPSVITESFCSSVITEGKKPSVNVCDKGFTDAVGNGSLLTASGVFRGILAFDKSLHYWY</sequence>
<accession>A0AAQ3NQL0</accession>
<dbReference type="GO" id="GO:0005783">
    <property type="term" value="C:endoplasmic reticulum"/>
    <property type="evidence" value="ECO:0007669"/>
    <property type="project" value="TreeGrafter"/>
</dbReference>
<evidence type="ECO:0000313" key="2">
    <source>
        <dbReference type="Proteomes" id="UP001374535"/>
    </source>
</evidence>
<dbReference type="PANTHER" id="PTHR45923:SF2">
    <property type="entry name" value="PROTEIN SEY1"/>
    <property type="match status" value="1"/>
</dbReference>
<dbReference type="InterPro" id="IPR008803">
    <property type="entry name" value="RHD3/Sey1"/>
</dbReference>
<name>A0AAQ3NQL0_VIGMU</name>
<keyword evidence="2" id="KW-1185">Reference proteome</keyword>
<dbReference type="EMBL" id="CP144697">
    <property type="protein sequence ID" value="WVZ14595.1"/>
    <property type="molecule type" value="Genomic_DNA"/>
</dbReference>
<protein>
    <submittedName>
        <fullName evidence="1">Uncharacterized protein</fullName>
    </submittedName>
</protein>
<organism evidence="1 2">
    <name type="scientific">Vigna mungo</name>
    <name type="common">Black gram</name>
    <name type="synonym">Phaseolus mungo</name>
    <dbReference type="NCBI Taxonomy" id="3915"/>
    <lineage>
        <taxon>Eukaryota</taxon>
        <taxon>Viridiplantae</taxon>
        <taxon>Streptophyta</taxon>
        <taxon>Embryophyta</taxon>
        <taxon>Tracheophyta</taxon>
        <taxon>Spermatophyta</taxon>
        <taxon>Magnoliopsida</taxon>
        <taxon>eudicotyledons</taxon>
        <taxon>Gunneridae</taxon>
        <taxon>Pentapetalae</taxon>
        <taxon>rosids</taxon>
        <taxon>fabids</taxon>
        <taxon>Fabales</taxon>
        <taxon>Fabaceae</taxon>
        <taxon>Papilionoideae</taxon>
        <taxon>50 kb inversion clade</taxon>
        <taxon>NPAAA clade</taxon>
        <taxon>indigoferoid/millettioid clade</taxon>
        <taxon>Phaseoleae</taxon>
        <taxon>Vigna</taxon>
    </lineage>
</organism>
<dbReference type="GO" id="GO:0016320">
    <property type="term" value="P:endoplasmic reticulum membrane fusion"/>
    <property type="evidence" value="ECO:0007669"/>
    <property type="project" value="TreeGrafter"/>
</dbReference>
<gene>
    <name evidence="1" type="ORF">V8G54_012161</name>
</gene>
<proteinExistence type="predicted"/>
<dbReference type="Proteomes" id="UP001374535">
    <property type="component" value="Chromosome 4"/>
</dbReference>
<dbReference type="AlphaFoldDB" id="A0AAQ3NQL0"/>
<dbReference type="PANTHER" id="PTHR45923">
    <property type="entry name" value="PROTEIN SEY1"/>
    <property type="match status" value="1"/>
</dbReference>